<dbReference type="InterPro" id="IPR050256">
    <property type="entry name" value="Glycosyltransferase_2"/>
</dbReference>
<feature type="transmembrane region" description="Helical" evidence="1">
    <location>
        <begin position="249"/>
        <end position="268"/>
    </location>
</feature>
<evidence type="ECO:0000313" key="4">
    <source>
        <dbReference type="Proteomes" id="UP000256845"/>
    </source>
</evidence>
<dbReference type="GO" id="GO:0016740">
    <property type="term" value="F:transferase activity"/>
    <property type="evidence" value="ECO:0007669"/>
    <property type="project" value="UniProtKB-KW"/>
</dbReference>
<evidence type="ECO:0000313" key="3">
    <source>
        <dbReference type="EMBL" id="RED46119.1"/>
    </source>
</evidence>
<gene>
    <name evidence="3" type="ORF">DFP90_11028</name>
</gene>
<dbReference type="AlphaFoldDB" id="A0A3D9H9G3"/>
<sequence length="316" mass="35453">MAEIAAVIPCYKVTDQVLDVLAAIPDCFTRIYCVDDDCPDHSGDLIEKENRDPRVVVLRNDRNLGVGGAVKHGYRKALEEGAEIILKIDGDGQMDPRLAHKFIEPILSGRADYTKGNRFFDPHNIKDMPAIRLFGNAILSFMNKFSSGYWHVFDPNNGYTAIHAKVLRLLPLDKLSDRYFFETDMLFRLNTVRAMVQDIPMDAVYGDEISNLNIRKVIGSFFGGHIRNFGKRVLYNYFLRDFHAASAQLVLGLLLFPFGVAYGTIHWIEALATGQLTPTGIIMVAALPIIIGVQMLLSVLQFDVENTPKTVIHPLL</sequence>
<proteinExistence type="predicted"/>
<dbReference type="Proteomes" id="UP000256845">
    <property type="component" value="Unassembled WGS sequence"/>
</dbReference>
<dbReference type="RefSeq" id="WP_115938048.1">
    <property type="nucleotide sequence ID" value="NZ_QRDW01000010.1"/>
</dbReference>
<keyword evidence="3" id="KW-0808">Transferase</keyword>
<keyword evidence="1" id="KW-0812">Transmembrane</keyword>
<keyword evidence="1" id="KW-1133">Transmembrane helix</keyword>
<name>A0A3D9H9G3_9PROT</name>
<accession>A0A3D9H9G3</accession>
<dbReference type="OrthoDB" id="7527830at2"/>
<evidence type="ECO:0000256" key="1">
    <source>
        <dbReference type="SAM" id="Phobius"/>
    </source>
</evidence>
<protein>
    <submittedName>
        <fullName evidence="3">GT2 family glycosyltransferase</fullName>
    </submittedName>
</protein>
<dbReference type="Pfam" id="PF00535">
    <property type="entry name" value="Glycos_transf_2"/>
    <property type="match status" value="1"/>
</dbReference>
<reference evidence="3 4" key="1">
    <citation type="submission" date="2018-07" db="EMBL/GenBank/DDBJ databases">
        <title>Genomic Encyclopedia of Type Strains, Phase III (KMG-III): the genomes of soil and plant-associated and newly described type strains.</title>
        <authorList>
            <person name="Whitman W."/>
        </authorList>
    </citation>
    <scope>NUCLEOTIDE SEQUENCE [LARGE SCALE GENOMIC DNA]</scope>
    <source>
        <strain evidence="3 4">CECT 8488</strain>
    </source>
</reference>
<feature type="transmembrane region" description="Helical" evidence="1">
    <location>
        <begin position="280"/>
        <end position="300"/>
    </location>
</feature>
<dbReference type="EMBL" id="QRDW01000010">
    <property type="protein sequence ID" value="RED46119.1"/>
    <property type="molecule type" value="Genomic_DNA"/>
</dbReference>
<dbReference type="SUPFAM" id="SSF53448">
    <property type="entry name" value="Nucleotide-diphospho-sugar transferases"/>
    <property type="match status" value="1"/>
</dbReference>
<feature type="domain" description="Glycosyltransferase 2-like" evidence="2">
    <location>
        <begin position="7"/>
        <end position="167"/>
    </location>
</feature>
<dbReference type="InterPro" id="IPR001173">
    <property type="entry name" value="Glyco_trans_2-like"/>
</dbReference>
<evidence type="ECO:0000259" key="2">
    <source>
        <dbReference type="Pfam" id="PF00535"/>
    </source>
</evidence>
<dbReference type="InterPro" id="IPR029044">
    <property type="entry name" value="Nucleotide-diphossugar_trans"/>
</dbReference>
<organism evidence="3 4">
    <name type="scientific">Aestuariispira insulae</name>
    <dbReference type="NCBI Taxonomy" id="1461337"/>
    <lineage>
        <taxon>Bacteria</taxon>
        <taxon>Pseudomonadati</taxon>
        <taxon>Pseudomonadota</taxon>
        <taxon>Alphaproteobacteria</taxon>
        <taxon>Rhodospirillales</taxon>
        <taxon>Kiloniellaceae</taxon>
        <taxon>Aestuariispira</taxon>
    </lineage>
</organism>
<keyword evidence="4" id="KW-1185">Reference proteome</keyword>
<dbReference type="Gene3D" id="3.90.550.10">
    <property type="entry name" value="Spore Coat Polysaccharide Biosynthesis Protein SpsA, Chain A"/>
    <property type="match status" value="1"/>
</dbReference>
<dbReference type="PANTHER" id="PTHR48090">
    <property type="entry name" value="UNDECAPRENYL-PHOSPHATE 4-DEOXY-4-FORMAMIDO-L-ARABINOSE TRANSFERASE-RELATED"/>
    <property type="match status" value="1"/>
</dbReference>
<dbReference type="PANTHER" id="PTHR48090:SF7">
    <property type="entry name" value="RFBJ PROTEIN"/>
    <property type="match status" value="1"/>
</dbReference>
<keyword evidence="1" id="KW-0472">Membrane</keyword>
<comment type="caution">
    <text evidence="3">The sequence shown here is derived from an EMBL/GenBank/DDBJ whole genome shotgun (WGS) entry which is preliminary data.</text>
</comment>
<dbReference type="CDD" id="cd04179">
    <property type="entry name" value="DPM_DPG-synthase_like"/>
    <property type="match status" value="1"/>
</dbReference>